<keyword evidence="3" id="KW-1185">Reference proteome</keyword>
<feature type="region of interest" description="Disordered" evidence="1">
    <location>
        <begin position="49"/>
        <end position="68"/>
    </location>
</feature>
<organism evidence="2 3">
    <name type="scientific">Nonomuraea thailandensis</name>
    <dbReference type="NCBI Taxonomy" id="1188745"/>
    <lineage>
        <taxon>Bacteria</taxon>
        <taxon>Bacillati</taxon>
        <taxon>Actinomycetota</taxon>
        <taxon>Actinomycetes</taxon>
        <taxon>Streptosporangiales</taxon>
        <taxon>Streptosporangiaceae</taxon>
        <taxon>Nonomuraea</taxon>
    </lineage>
</organism>
<dbReference type="Proteomes" id="UP001139648">
    <property type="component" value="Unassembled WGS sequence"/>
</dbReference>
<reference evidence="2" key="1">
    <citation type="submission" date="2022-06" db="EMBL/GenBank/DDBJ databases">
        <title>Sequencing the genomes of 1000 actinobacteria strains.</title>
        <authorList>
            <person name="Klenk H.-P."/>
        </authorList>
    </citation>
    <scope>NUCLEOTIDE SEQUENCE</scope>
    <source>
        <strain evidence="2">DSM 46694</strain>
    </source>
</reference>
<dbReference type="SUPFAM" id="SSF48452">
    <property type="entry name" value="TPR-like"/>
    <property type="match status" value="1"/>
</dbReference>
<dbReference type="Gene3D" id="1.25.40.10">
    <property type="entry name" value="Tetratricopeptide repeat domain"/>
    <property type="match status" value="1"/>
</dbReference>
<sequence>MLGADHPDTLITRHGLAAAYEAAGRTEDALTEYEQVANRLEAVMGPEQKLTRTARDDLERASRTLRQR</sequence>
<feature type="compositionally biased region" description="Basic and acidic residues" evidence="1">
    <location>
        <begin position="49"/>
        <end position="62"/>
    </location>
</feature>
<evidence type="ECO:0000313" key="2">
    <source>
        <dbReference type="EMBL" id="MCP2358196.1"/>
    </source>
</evidence>
<comment type="caution">
    <text evidence="2">The sequence shown here is derived from an EMBL/GenBank/DDBJ whole genome shotgun (WGS) entry which is preliminary data.</text>
</comment>
<evidence type="ECO:0000313" key="3">
    <source>
        <dbReference type="Proteomes" id="UP001139648"/>
    </source>
</evidence>
<evidence type="ECO:0000256" key="1">
    <source>
        <dbReference type="SAM" id="MobiDB-lite"/>
    </source>
</evidence>
<dbReference type="AlphaFoldDB" id="A0A9X2K612"/>
<dbReference type="InterPro" id="IPR011990">
    <property type="entry name" value="TPR-like_helical_dom_sf"/>
</dbReference>
<dbReference type="Pfam" id="PF13424">
    <property type="entry name" value="TPR_12"/>
    <property type="match status" value="1"/>
</dbReference>
<name>A0A9X2K612_9ACTN</name>
<proteinExistence type="predicted"/>
<dbReference type="EMBL" id="JAMZEB010000002">
    <property type="protein sequence ID" value="MCP2358196.1"/>
    <property type="molecule type" value="Genomic_DNA"/>
</dbReference>
<accession>A0A9X2K612</accession>
<evidence type="ECO:0008006" key="4">
    <source>
        <dbReference type="Google" id="ProtNLM"/>
    </source>
</evidence>
<protein>
    <recommendedName>
        <fullName evidence="4">Tetratricopeptide repeat protein</fullName>
    </recommendedName>
</protein>
<gene>
    <name evidence="2" type="ORF">HD597_005216</name>
</gene>
<dbReference type="RefSeq" id="WP_372513394.1">
    <property type="nucleotide sequence ID" value="NZ_BAABKA010000067.1"/>
</dbReference>